<evidence type="ECO:0000313" key="2">
    <source>
        <dbReference type="Proteomes" id="UP000663942"/>
    </source>
</evidence>
<sequence>MENTYRLLKGAWQAGDRDREHALHLLFLAWMHWAEPEFLTGLTEDADERELWHSIYRHFGGEASSDAEFLFVASLMINLFPWVLGDVAEWEARAQRMAERSLGLRPEGFSTRAFEGRGDYGEYFTIHARAETT</sequence>
<keyword evidence="2" id="KW-1185">Reference proteome</keyword>
<name>A0ABX7SNK6_9CAUL</name>
<proteinExistence type="predicted"/>
<gene>
    <name evidence="1" type="ORF">IFE19_00760</name>
</gene>
<dbReference type="EMBL" id="CP062006">
    <property type="protein sequence ID" value="QTC87976.1"/>
    <property type="molecule type" value="Genomic_DNA"/>
</dbReference>
<dbReference type="Proteomes" id="UP000663942">
    <property type="component" value="Chromosome"/>
</dbReference>
<protein>
    <submittedName>
        <fullName evidence="1">Uncharacterized protein</fullName>
    </submittedName>
</protein>
<accession>A0ABX7SNK6</accession>
<reference evidence="1 2" key="1">
    <citation type="submission" date="2020-09" db="EMBL/GenBank/DDBJ databases">
        <title>Brevundimonas sp. LVF1 isolated from an oligotrophic pond in Goettingen, Germany.</title>
        <authorList>
            <person name="Friedrich I."/>
            <person name="Klassen A."/>
            <person name="Neubauer H."/>
            <person name="Schneider D."/>
            <person name="Hertel R."/>
            <person name="Daniel R."/>
        </authorList>
    </citation>
    <scope>NUCLEOTIDE SEQUENCE [LARGE SCALE GENOMIC DNA]</scope>
    <source>
        <strain evidence="1 2">LVF1</strain>
    </source>
</reference>
<dbReference type="RefSeq" id="WP_207824832.1">
    <property type="nucleotide sequence ID" value="NZ_CP062006.1"/>
</dbReference>
<evidence type="ECO:0000313" key="1">
    <source>
        <dbReference type="EMBL" id="QTC87976.1"/>
    </source>
</evidence>
<organism evidence="1 2">
    <name type="scientific">Brevundimonas pondensis</name>
    <dbReference type="NCBI Taxonomy" id="2774189"/>
    <lineage>
        <taxon>Bacteria</taxon>
        <taxon>Pseudomonadati</taxon>
        <taxon>Pseudomonadota</taxon>
        <taxon>Alphaproteobacteria</taxon>
        <taxon>Caulobacterales</taxon>
        <taxon>Caulobacteraceae</taxon>
        <taxon>Brevundimonas</taxon>
    </lineage>
</organism>